<keyword evidence="2" id="KW-1185">Reference proteome</keyword>
<sequence>QWVQGVRRVGVFPFYIGKLRDNELSELSRIIQQVTGRAGKRAQVSCLMLDEHGSAGCSPEIQSVPNILF</sequence>
<evidence type="ECO:0000313" key="2">
    <source>
        <dbReference type="Proteomes" id="UP000694380"/>
    </source>
</evidence>
<protein>
    <submittedName>
        <fullName evidence="1">Uncharacterized protein</fullName>
    </submittedName>
</protein>
<accession>A0A8C3P547</accession>
<evidence type="ECO:0000313" key="1">
    <source>
        <dbReference type="Ensembl" id="ENSCPBP00000017826.1"/>
    </source>
</evidence>
<reference evidence="1" key="1">
    <citation type="submission" date="2025-08" db="UniProtKB">
        <authorList>
            <consortium name="Ensembl"/>
        </authorList>
    </citation>
    <scope>IDENTIFICATION</scope>
</reference>
<dbReference type="Ensembl" id="ENSCPBT00000021055.1">
    <property type="protein sequence ID" value="ENSCPBP00000017826.1"/>
    <property type="gene ID" value="ENSCPBG00000013038.1"/>
</dbReference>
<organism evidence="1 2">
    <name type="scientific">Chrysemys picta bellii</name>
    <name type="common">Western painted turtle</name>
    <name type="synonym">Emys bellii</name>
    <dbReference type="NCBI Taxonomy" id="8478"/>
    <lineage>
        <taxon>Eukaryota</taxon>
        <taxon>Metazoa</taxon>
        <taxon>Chordata</taxon>
        <taxon>Craniata</taxon>
        <taxon>Vertebrata</taxon>
        <taxon>Euteleostomi</taxon>
        <taxon>Archelosauria</taxon>
        <taxon>Testudinata</taxon>
        <taxon>Testudines</taxon>
        <taxon>Cryptodira</taxon>
        <taxon>Durocryptodira</taxon>
        <taxon>Testudinoidea</taxon>
        <taxon>Emydidae</taxon>
        <taxon>Chrysemys</taxon>
    </lineage>
</organism>
<dbReference type="AlphaFoldDB" id="A0A8C3P547"/>
<dbReference type="Proteomes" id="UP000694380">
    <property type="component" value="Unplaced"/>
</dbReference>
<reference evidence="1" key="2">
    <citation type="submission" date="2025-09" db="UniProtKB">
        <authorList>
            <consortium name="Ensembl"/>
        </authorList>
    </citation>
    <scope>IDENTIFICATION</scope>
</reference>
<name>A0A8C3P547_CHRPI</name>
<proteinExistence type="predicted"/>